<proteinExistence type="predicted"/>
<evidence type="ECO:0000313" key="2">
    <source>
        <dbReference type="Proteomes" id="UP001056685"/>
    </source>
</evidence>
<sequence>MSFESLGHETRFSDSSLYDEICIHCRGTDAAGDTRLQQVCPNSNIPTVKLRFQEMREVLVEMPAEEVEAFIDALNRSSLTASAPATPPKGSRIVAQAYRVTGVDRMGQS</sequence>
<evidence type="ECO:0000313" key="1">
    <source>
        <dbReference type="EMBL" id="USN14027.1"/>
    </source>
</evidence>
<reference evidence="1" key="1">
    <citation type="submission" date="2022-05" db="EMBL/GenBank/DDBJ databases">
        <authorList>
            <person name="Friedrich I."/>
            <person name="Poehlein A."/>
            <person name="Schneider D."/>
            <person name="Hertel R."/>
            <person name="Daniel R."/>
        </authorList>
    </citation>
    <scope>NUCLEOTIDE SEQUENCE</scope>
</reference>
<organism evidence="1 2">
    <name type="scientific">Brevundimonas phage vB_BpoS-Kabachok</name>
    <dbReference type="NCBI Taxonomy" id="2948600"/>
    <lineage>
        <taxon>Viruses</taxon>
        <taxon>Duplodnaviria</taxon>
        <taxon>Heunggongvirae</taxon>
        <taxon>Uroviricota</taxon>
        <taxon>Caudoviricetes</taxon>
        <taxon>Jeanschmidtviridae</taxon>
        <taxon>Marchewkavirus</taxon>
        <taxon>Marchewkavirus kabachok</taxon>
    </lineage>
</organism>
<name>A0A9E7MQ18_9CAUD</name>
<accession>A0A9E7MQ18</accession>
<gene>
    <name evidence="1" type="ORF">KABACHOK_01910</name>
</gene>
<protein>
    <submittedName>
        <fullName evidence="1">Uncharacterized protein</fullName>
    </submittedName>
</protein>
<dbReference type="EMBL" id="ON529852">
    <property type="protein sequence ID" value="USN14027.1"/>
    <property type="molecule type" value="Genomic_DNA"/>
</dbReference>
<dbReference type="Proteomes" id="UP001056685">
    <property type="component" value="Segment"/>
</dbReference>
<keyword evidence="2" id="KW-1185">Reference proteome</keyword>